<evidence type="ECO:0000256" key="4">
    <source>
        <dbReference type="ARBA" id="ARBA00022833"/>
    </source>
</evidence>
<keyword evidence="1" id="KW-0540">Nuclease</keyword>
<sequence>MTLVGFNGRWILVDAGATFAAADNSEAAEFATALGGTMGPIIPDLSAVKDIIPRLDGIVLTHAHEDHIGSLSLIHRFKDQWPGIDKVKIYATSYTAAIVRARLQEIGTNPRITTVPFARRQAVGRFGVEWVQVTHSAPQTTALAISCGAGTIILASDFKLDSRPMLGASTDTRRLEQIGRSGVLALLADSTNAHRSGRSTSEHDVHQSLEVIMRSFPGRVFVSTFASNLARLESMRLAGKNSGRHLSLAGGSLHRNSTIAEKVGILRPAGRVLSSRSMSALPRDKVAYLCTGSQAEPNSALSRMATNLETGLSRKNDPTIGRGDLIVHSARVIPGNEKAVDELFGTFEKNGVYVMRADRPVHDLTVHASGHGHSDELSDLYRMVRPRFAVPIHGDRHLISAHIDLARGIPSVADVLSPQEGQILRISANGMSIIGAIRTHALASIRIGGSDDNVRLARWKSHHAPLAA</sequence>
<dbReference type="SUPFAM" id="SSF56281">
    <property type="entry name" value="Metallo-hydrolase/oxidoreductase"/>
    <property type="match status" value="1"/>
</dbReference>
<reference evidence="9" key="1">
    <citation type="journal article" date="2019" name="Int. J. Syst. Evol. Microbiol.">
        <title>The Global Catalogue of Microorganisms (GCM) 10K type strain sequencing project: providing services to taxonomists for standard genome sequencing and annotation.</title>
        <authorList>
            <consortium name="The Broad Institute Genomics Platform"/>
            <consortium name="The Broad Institute Genome Sequencing Center for Infectious Disease"/>
            <person name="Wu L."/>
            <person name="Ma J."/>
        </authorList>
    </citation>
    <scope>NUCLEOTIDE SEQUENCE [LARGE SCALE GENOMIC DNA]</scope>
    <source>
        <strain evidence="9">CCUG 43117</strain>
    </source>
</reference>
<dbReference type="GO" id="GO:0016787">
    <property type="term" value="F:hydrolase activity"/>
    <property type="evidence" value="ECO:0007669"/>
    <property type="project" value="UniProtKB-KW"/>
</dbReference>
<evidence type="ECO:0000256" key="6">
    <source>
        <dbReference type="ARBA" id="ARBA00022884"/>
    </source>
</evidence>
<dbReference type="InterPro" id="IPR001587">
    <property type="entry name" value="RNase_J_CS"/>
</dbReference>
<evidence type="ECO:0000256" key="1">
    <source>
        <dbReference type="ARBA" id="ARBA00022722"/>
    </source>
</evidence>
<evidence type="ECO:0000256" key="3">
    <source>
        <dbReference type="ARBA" id="ARBA00022801"/>
    </source>
</evidence>
<keyword evidence="3 8" id="KW-0378">Hydrolase</keyword>
<gene>
    <name evidence="8" type="ORF">ACFPN9_20110</name>
</gene>
<dbReference type="InterPro" id="IPR011108">
    <property type="entry name" value="RMMBL"/>
</dbReference>
<dbReference type="InterPro" id="IPR036866">
    <property type="entry name" value="RibonucZ/Hydroxyglut_hydro"/>
</dbReference>
<accession>A0ABW0P564</accession>
<dbReference type="PROSITE" id="PS01292">
    <property type="entry name" value="UPF0036"/>
    <property type="match status" value="1"/>
</dbReference>
<feature type="domain" description="Metallo-beta-lactamase" evidence="7">
    <location>
        <begin position="1"/>
        <end position="209"/>
    </location>
</feature>
<dbReference type="Gene3D" id="3.60.15.10">
    <property type="entry name" value="Ribonuclease Z/Hydroxyacylglutathione hydrolase-like"/>
    <property type="match status" value="1"/>
</dbReference>
<proteinExistence type="predicted"/>
<dbReference type="PANTHER" id="PTHR43694:SF1">
    <property type="entry name" value="RIBONUCLEASE J"/>
    <property type="match status" value="1"/>
</dbReference>
<name>A0ABW0P564_9HYPH</name>
<dbReference type="Pfam" id="PF00753">
    <property type="entry name" value="Lactamase_B"/>
    <property type="match status" value="1"/>
</dbReference>
<keyword evidence="2" id="KW-0479">Metal-binding</keyword>
<evidence type="ECO:0000256" key="2">
    <source>
        <dbReference type="ARBA" id="ARBA00022723"/>
    </source>
</evidence>
<dbReference type="InterPro" id="IPR001279">
    <property type="entry name" value="Metallo-B-lactamas"/>
</dbReference>
<dbReference type="InterPro" id="IPR055132">
    <property type="entry name" value="RNase_J_b_CASP"/>
</dbReference>
<keyword evidence="6" id="KW-0694">RNA-binding</keyword>
<keyword evidence="4" id="KW-0862">Zinc</keyword>
<protein>
    <submittedName>
        <fullName evidence="8">Ribonuclease J</fullName>
        <ecNumber evidence="8">3.1.-.-</ecNumber>
    </submittedName>
</protein>
<keyword evidence="9" id="KW-1185">Reference proteome</keyword>
<dbReference type="SMART" id="SM00849">
    <property type="entry name" value="Lactamase_B"/>
    <property type="match status" value="1"/>
</dbReference>
<dbReference type="Gene3D" id="3.40.50.10710">
    <property type="entry name" value="Metallo-hydrolase/oxidoreductase"/>
    <property type="match status" value="1"/>
</dbReference>
<comment type="caution">
    <text evidence="8">The sequence shown here is derived from an EMBL/GenBank/DDBJ whole genome shotgun (WGS) entry which is preliminary data.</text>
</comment>
<organism evidence="8 9">
    <name type="scientific">Bosea massiliensis</name>
    <dbReference type="NCBI Taxonomy" id="151419"/>
    <lineage>
        <taxon>Bacteria</taxon>
        <taxon>Pseudomonadati</taxon>
        <taxon>Pseudomonadota</taxon>
        <taxon>Alphaproteobacteria</taxon>
        <taxon>Hyphomicrobiales</taxon>
        <taxon>Boseaceae</taxon>
        <taxon>Bosea</taxon>
    </lineage>
</organism>
<evidence type="ECO:0000313" key="8">
    <source>
        <dbReference type="EMBL" id="MFC5507550.1"/>
    </source>
</evidence>
<dbReference type="RefSeq" id="WP_377817483.1">
    <property type="nucleotide sequence ID" value="NZ_JBHSLU010000063.1"/>
</dbReference>
<dbReference type="Pfam" id="PF22505">
    <property type="entry name" value="RNase_J_b_CASP"/>
    <property type="match status" value="1"/>
</dbReference>
<dbReference type="Proteomes" id="UP001596060">
    <property type="component" value="Unassembled WGS sequence"/>
</dbReference>
<evidence type="ECO:0000256" key="5">
    <source>
        <dbReference type="ARBA" id="ARBA00022839"/>
    </source>
</evidence>
<keyword evidence="5" id="KW-0269">Exonuclease</keyword>
<evidence type="ECO:0000259" key="7">
    <source>
        <dbReference type="SMART" id="SM00849"/>
    </source>
</evidence>
<dbReference type="InterPro" id="IPR042173">
    <property type="entry name" value="RNase_J_2"/>
</dbReference>
<dbReference type="EC" id="3.1.-.-" evidence="8"/>
<dbReference type="EMBL" id="JBHSLU010000063">
    <property type="protein sequence ID" value="MFC5507550.1"/>
    <property type="molecule type" value="Genomic_DNA"/>
</dbReference>
<evidence type="ECO:0000313" key="9">
    <source>
        <dbReference type="Proteomes" id="UP001596060"/>
    </source>
</evidence>
<dbReference type="Pfam" id="PF07521">
    <property type="entry name" value="RMMBL"/>
    <property type="match status" value="1"/>
</dbReference>
<dbReference type="PANTHER" id="PTHR43694">
    <property type="entry name" value="RIBONUCLEASE J"/>
    <property type="match status" value="1"/>
</dbReference>